<evidence type="ECO:0000313" key="2">
    <source>
        <dbReference type="EMBL" id="PNJ88207.1"/>
    </source>
</evidence>
<evidence type="ECO:0000256" key="1">
    <source>
        <dbReference type="SAM" id="MobiDB-lite"/>
    </source>
</evidence>
<organism evidence="2">
    <name type="scientific">Pongo abelii</name>
    <name type="common">Sumatran orangutan</name>
    <name type="synonym">Pongo pygmaeus abelii</name>
    <dbReference type="NCBI Taxonomy" id="9601"/>
    <lineage>
        <taxon>Eukaryota</taxon>
        <taxon>Metazoa</taxon>
        <taxon>Chordata</taxon>
        <taxon>Craniata</taxon>
        <taxon>Vertebrata</taxon>
        <taxon>Euteleostomi</taxon>
        <taxon>Mammalia</taxon>
        <taxon>Eutheria</taxon>
        <taxon>Euarchontoglires</taxon>
        <taxon>Primates</taxon>
        <taxon>Haplorrhini</taxon>
        <taxon>Catarrhini</taxon>
        <taxon>Hominidae</taxon>
        <taxon>Pongo</taxon>
    </lineage>
</organism>
<comment type="caution">
    <text evidence="2">The sequence shown here is derived from an EMBL/GenBank/DDBJ whole genome shotgun (WGS) entry which is preliminary data.</text>
</comment>
<name>A0A2J8Y1Q4_PONAB</name>
<dbReference type="AlphaFoldDB" id="A0A2J8Y1Q4"/>
<sequence length="42" mass="4569">MAQPLAFILDVPETPGDQGSSRSRAGVRPRRGWSCSRESGRP</sequence>
<gene>
    <name evidence="2" type="ORF">CR201_G0021495</name>
</gene>
<accession>A0A2J8Y1Q4</accession>
<protein>
    <submittedName>
        <fullName evidence="2">TMC6 isoform 21</fullName>
    </submittedName>
</protein>
<feature type="non-terminal residue" evidence="2">
    <location>
        <position position="42"/>
    </location>
</feature>
<feature type="region of interest" description="Disordered" evidence="1">
    <location>
        <begin position="1"/>
        <end position="42"/>
    </location>
</feature>
<dbReference type="EMBL" id="NDHI03003284">
    <property type="protein sequence ID" value="PNJ88207.1"/>
    <property type="molecule type" value="Genomic_DNA"/>
</dbReference>
<reference evidence="2" key="1">
    <citation type="submission" date="2017-12" db="EMBL/GenBank/DDBJ databases">
        <title>High-resolution comparative analysis of great ape genomes.</title>
        <authorList>
            <person name="Pollen A."/>
            <person name="Hastie A."/>
            <person name="Hormozdiari F."/>
            <person name="Dougherty M."/>
            <person name="Liu R."/>
            <person name="Chaisson M."/>
            <person name="Hoppe E."/>
            <person name="Hill C."/>
            <person name="Pang A."/>
            <person name="Hillier L."/>
            <person name="Baker C."/>
            <person name="Armstrong J."/>
            <person name="Shendure J."/>
            <person name="Paten B."/>
            <person name="Wilson R."/>
            <person name="Chao H."/>
            <person name="Schneider V."/>
            <person name="Ventura M."/>
            <person name="Kronenberg Z."/>
            <person name="Murali S."/>
            <person name="Gordon D."/>
            <person name="Cantsilieris S."/>
            <person name="Munson K."/>
            <person name="Nelson B."/>
            <person name="Raja A."/>
            <person name="Underwood J."/>
            <person name="Diekhans M."/>
            <person name="Fiddes I."/>
            <person name="Haussler D."/>
            <person name="Eichler E."/>
        </authorList>
    </citation>
    <scope>NUCLEOTIDE SEQUENCE [LARGE SCALE GENOMIC DNA]</scope>
    <source>
        <strain evidence="2">Susie</strain>
    </source>
</reference>
<proteinExistence type="predicted"/>